<evidence type="ECO:0000256" key="2">
    <source>
        <dbReference type="ARBA" id="ARBA00006661"/>
    </source>
</evidence>
<gene>
    <name evidence="9" type="ORF">K493DRAFT_95683</name>
</gene>
<feature type="compositionally biased region" description="Low complexity" evidence="8">
    <location>
        <begin position="345"/>
        <end position="354"/>
    </location>
</feature>
<dbReference type="AlphaFoldDB" id="A0A1Y1X638"/>
<evidence type="ECO:0000256" key="8">
    <source>
        <dbReference type="SAM" id="MobiDB-lite"/>
    </source>
</evidence>
<sequence length="462" mass="51724">MILSGIGEISVVPARNAVIDLDDRKDRDGSISPFNEGIAKSPIDSNHNSPLAARSPLPADLPGISEDELEALTPPPLPLLPEIDYESMVGLETDAGGYDLDDLKTPPPLPPLRDELNDEDLYSYGGLSPLNDSDEDDLIYLCEKDVDDSEKHEPLEFRLSGMRISQELERESFEYRSRNTVSPWRDITPRARQAELYSTPHDETEADMLEYNLVDAESPTTPHYASSPPKPRVDIKQRACVDEQPQWTRSFPASQPPPRQPKAAHPGRGTNSQAAGTSMPDYKNMSLDVLKDHAKVYGLRVKSQRMLVSQLEHIWQNLYGSPIVEEPSGSLTQPAPTSTRLKPLSSTRASSSASEMGTDEEGEENDLDASIWDLTESEVVEEVGTTSEPNLEGHLLKFIQNDPQLYNSILCYKPVEFEKLYETVLPVIPCKRHELRDFLDNRGILAIFSKEGWRARRVRTQH</sequence>
<accession>A0A1Y1X638</accession>
<dbReference type="Pfam" id="PF09494">
    <property type="entry name" value="Slx4"/>
    <property type="match status" value="1"/>
</dbReference>
<dbReference type="InParanoid" id="A0A1Y1X638"/>
<dbReference type="PANTHER" id="PTHR21541:SF3">
    <property type="entry name" value="STRUCTURE-SPECIFIC ENDONUCLEASE SUBUNIT SLX4"/>
    <property type="match status" value="1"/>
</dbReference>
<keyword evidence="5" id="KW-0234">DNA repair</keyword>
<name>A0A1Y1X638_9FUNG</name>
<keyword evidence="6" id="KW-0539">Nucleus</keyword>
<evidence type="ECO:0000256" key="1">
    <source>
        <dbReference type="ARBA" id="ARBA00004123"/>
    </source>
</evidence>
<dbReference type="GO" id="GO:0000712">
    <property type="term" value="P:resolution of meiotic recombination intermediates"/>
    <property type="evidence" value="ECO:0007669"/>
    <property type="project" value="TreeGrafter"/>
</dbReference>
<keyword evidence="4" id="KW-0233">DNA recombination</keyword>
<feature type="compositionally biased region" description="Polar residues" evidence="8">
    <location>
        <begin position="329"/>
        <end position="340"/>
    </location>
</feature>
<evidence type="ECO:0000256" key="7">
    <source>
        <dbReference type="ARBA" id="ARBA00029496"/>
    </source>
</evidence>
<evidence type="ECO:0000256" key="4">
    <source>
        <dbReference type="ARBA" id="ARBA00023172"/>
    </source>
</evidence>
<feature type="region of interest" description="Disordered" evidence="8">
    <location>
        <begin position="248"/>
        <end position="280"/>
    </location>
</feature>
<evidence type="ECO:0000256" key="3">
    <source>
        <dbReference type="ARBA" id="ARBA00022763"/>
    </source>
</evidence>
<comment type="similarity">
    <text evidence="2">Belongs to the SLX4 family.</text>
</comment>
<comment type="caution">
    <text evidence="9">The sequence shown here is derived from an EMBL/GenBank/DDBJ whole genome shotgun (WGS) entry which is preliminary data.</text>
</comment>
<keyword evidence="3" id="KW-0227">DNA damage</keyword>
<evidence type="ECO:0000313" key="10">
    <source>
        <dbReference type="Proteomes" id="UP000193498"/>
    </source>
</evidence>
<keyword evidence="10" id="KW-1185">Reference proteome</keyword>
<dbReference type="InterPro" id="IPR018574">
    <property type="entry name" value="Structure-sp_endonuc_su_Slx4"/>
</dbReference>
<evidence type="ECO:0000256" key="6">
    <source>
        <dbReference type="ARBA" id="ARBA00023242"/>
    </source>
</evidence>
<feature type="region of interest" description="Disordered" evidence="8">
    <location>
        <begin position="22"/>
        <end position="63"/>
    </location>
</feature>
<dbReference type="GO" id="GO:0006281">
    <property type="term" value="P:DNA repair"/>
    <property type="evidence" value="ECO:0007669"/>
    <property type="project" value="UniProtKB-KW"/>
</dbReference>
<protein>
    <recommendedName>
        <fullName evidence="7">Structure-specific endonuclease subunit SLX4</fullName>
    </recommendedName>
</protein>
<evidence type="ECO:0000313" key="9">
    <source>
        <dbReference type="EMBL" id="ORX81257.1"/>
    </source>
</evidence>
<dbReference type="Proteomes" id="UP000193498">
    <property type="component" value="Unassembled WGS sequence"/>
</dbReference>
<reference evidence="9 10" key="1">
    <citation type="submission" date="2016-07" db="EMBL/GenBank/DDBJ databases">
        <title>Pervasive Adenine N6-methylation of Active Genes in Fungi.</title>
        <authorList>
            <consortium name="DOE Joint Genome Institute"/>
            <person name="Mondo S.J."/>
            <person name="Dannebaum R.O."/>
            <person name="Kuo R.C."/>
            <person name="Labutti K."/>
            <person name="Haridas S."/>
            <person name="Kuo A."/>
            <person name="Salamov A."/>
            <person name="Ahrendt S.R."/>
            <person name="Lipzen A."/>
            <person name="Sullivan W."/>
            <person name="Andreopoulos W.B."/>
            <person name="Clum A."/>
            <person name="Lindquist E."/>
            <person name="Daum C."/>
            <person name="Ramamoorthy G.K."/>
            <person name="Gryganskyi A."/>
            <person name="Culley D."/>
            <person name="Magnuson J.K."/>
            <person name="James T.Y."/>
            <person name="O'Malley M.A."/>
            <person name="Stajich J.E."/>
            <person name="Spatafora J.W."/>
            <person name="Visel A."/>
            <person name="Grigoriev I.V."/>
        </authorList>
    </citation>
    <scope>NUCLEOTIDE SEQUENCE [LARGE SCALE GENOMIC DNA]</scope>
    <source>
        <strain evidence="9 10">CBS 931.73</strain>
    </source>
</reference>
<proteinExistence type="inferred from homology"/>
<dbReference type="EMBL" id="MCFE01000710">
    <property type="protein sequence ID" value="ORX81257.1"/>
    <property type="molecule type" value="Genomic_DNA"/>
</dbReference>
<organism evidence="9 10">
    <name type="scientific">Basidiobolus meristosporus CBS 931.73</name>
    <dbReference type="NCBI Taxonomy" id="1314790"/>
    <lineage>
        <taxon>Eukaryota</taxon>
        <taxon>Fungi</taxon>
        <taxon>Fungi incertae sedis</taxon>
        <taxon>Zoopagomycota</taxon>
        <taxon>Entomophthoromycotina</taxon>
        <taxon>Basidiobolomycetes</taxon>
        <taxon>Basidiobolales</taxon>
        <taxon>Basidiobolaceae</taxon>
        <taxon>Basidiobolus</taxon>
    </lineage>
</organism>
<comment type="subcellular location">
    <subcellularLocation>
        <location evidence="1">Nucleus</location>
    </subcellularLocation>
</comment>
<dbReference type="PANTHER" id="PTHR21541">
    <property type="entry name" value="BTB POZ DOMAIN CONTAINING 12"/>
    <property type="match status" value="1"/>
</dbReference>
<dbReference type="STRING" id="1314790.A0A1Y1X638"/>
<feature type="region of interest" description="Disordered" evidence="8">
    <location>
        <begin position="326"/>
        <end position="365"/>
    </location>
</feature>
<dbReference type="GO" id="GO:0006260">
    <property type="term" value="P:DNA replication"/>
    <property type="evidence" value="ECO:0007669"/>
    <property type="project" value="InterPro"/>
</dbReference>
<dbReference type="GO" id="GO:0033557">
    <property type="term" value="C:Slx1-Slx4 complex"/>
    <property type="evidence" value="ECO:0007669"/>
    <property type="project" value="InterPro"/>
</dbReference>
<evidence type="ECO:0000256" key="5">
    <source>
        <dbReference type="ARBA" id="ARBA00023204"/>
    </source>
</evidence>
<dbReference type="OrthoDB" id="5576441at2759"/>